<comment type="caution">
    <text evidence="1">The sequence shown here is derived from an EMBL/GenBank/DDBJ whole genome shotgun (WGS) entry which is preliminary data.</text>
</comment>
<name>A0A1C7YZX9_PSESX</name>
<accession>A0A1C7YZX9</accession>
<evidence type="ECO:0000313" key="2">
    <source>
        <dbReference type="Proteomes" id="UP000093104"/>
    </source>
</evidence>
<organism evidence="1 2">
    <name type="scientific">Pseudomonas syringae</name>
    <dbReference type="NCBI Taxonomy" id="317"/>
    <lineage>
        <taxon>Bacteria</taxon>
        <taxon>Pseudomonadati</taxon>
        <taxon>Pseudomonadota</taxon>
        <taxon>Gammaproteobacteria</taxon>
        <taxon>Pseudomonadales</taxon>
        <taxon>Pseudomonadaceae</taxon>
        <taxon>Pseudomonas</taxon>
    </lineage>
</organism>
<dbReference type="RefSeq" id="WP_065836320.1">
    <property type="nucleotide sequence ID" value="NZ_LGSI01000073.1"/>
</dbReference>
<proteinExistence type="predicted"/>
<protein>
    <submittedName>
        <fullName evidence="1">Uncharacterized protein</fullName>
    </submittedName>
</protein>
<dbReference type="AlphaFoldDB" id="A0A1C7YZX9"/>
<evidence type="ECO:0000313" key="1">
    <source>
        <dbReference type="EMBL" id="OCR21808.1"/>
    </source>
</evidence>
<sequence length="122" mass="14034">MNHAPVFTSTNQNGAINQKLSLQGAPVFIKPVKGMRLGQRIEFTYEAYDKLDEGNKKFVWTFLSQGLTERELRGGYHLNLPREQLIKHCFGHGEAFYVIHDEQQPSHRSHIWVDLRHGGSCE</sequence>
<reference evidence="1 2" key="1">
    <citation type="submission" date="2015-07" db="EMBL/GenBank/DDBJ databases">
        <title>Draft genome sequence of a diazotrophic, plant growth-promoting rhizobacterium of the Pseudomonas syringae complex.</title>
        <authorList>
            <person name="Patten C.L."/>
            <person name="Jeong H."/>
        </authorList>
    </citation>
    <scope>NUCLEOTIDE SEQUENCE [LARGE SCALE GENOMIC DNA]</scope>
    <source>
        <strain evidence="1 2">GR12-2</strain>
    </source>
</reference>
<dbReference type="Proteomes" id="UP000093104">
    <property type="component" value="Unassembled WGS sequence"/>
</dbReference>
<gene>
    <name evidence="1" type="ORF">AFK24_27965</name>
</gene>
<dbReference type="EMBL" id="LGSI01000073">
    <property type="protein sequence ID" value="OCR21808.1"/>
    <property type="molecule type" value="Genomic_DNA"/>
</dbReference>